<feature type="region of interest" description="Disordered" evidence="8">
    <location>
        <begin position="348"/>
        <end position="399"/>
    </location>
</feature>
<dbReference type="RefSeq" id="WP_188679252.1">
    <property type="nucleotide sequence ID" value="NZ_BMGP01000005.1"/>
</dbReference>
<keyword evidence="12" id="KW-1185">Reference proteome</keyword>
<dbReference type="Gene3D" id="3.40.50.1440">
    <property type="entry name" value="Tubulin/FtsZ, GTPase domain"/>
    <property type="match status" value="1"/>
</dbReference>
<dbReference type="Proteomes" id="UP000598775">
    <property type="component" value="Unassembled WGS sequence"/>
</dbReference>
<dbReference type="PRINTS" id="PR00423">
    <property type="entry name" value="CELLDVISFTSZ"/>
</dbReference>
<dbReference type="GO" id="GO:0003924">
    <property type="term" value="F:GTPase activity"/>
    <property type="evidence" value="ECO:0007669"/>
    <property type="project" value="UniProtKB-UniRule"/>
</dbReference>
<dbReference type="InterPro" id="IPR037103">
    <property type="entry name" value="Tubulin/FtsZ-like_C"/>
</dbReference>
<sequence length="399" mass="40769">MTSNQNYLAVIKVVGIGGGGVNAVNRMIELGLRGVEFIAINTDAQALLMSDADVKLDVGRELTRGLGAGADPEVGRRAAEDHAEEIEEALAGADMVFVTAGEGGGTGTGGAPVVARIAKSIGALTIGVVTKPFGFEGKRRMSQAEDGVAILKNEVDTLIVVPNDRLLEISDRGISMLEAFSTADQVLLAGVQGITDLITTPGLINLDFADVKSVMQGAGSALMGIGSARGADRAIKAAELAVASPLLEASIEGAHGVLLSIQGGSNLGIFEINDAAKLVQDAVHPEANIIFGAVIDDTLGDEVRVTVIAAGFDSGDASSAAEAKRAFGSIPNDASDLFAGTAGSASTSAAAPLRRDRAEEPAQSLWSQPAEHNSLTGTAQLDPASDDDDSDLDVPDFLK</sequence>
<evidence type="ECO:0000256" key="5">
    <source>
        <dbReference type="HAMAP-Rule" id="MF_00909"/>
    </source>
</evidence>
<feature type="compositionally biased region" description="Acidic residues" evidence="8">
    <location>
        <begin position="384"/>
        <end position="399"/>
    </location>
</feature>
<comment type="subunit">
    <text evidence="5">Homodimer. Polymerizes to form a dynamic ring structure in a strictly GTP-dependent manner. Interacts directly with several other division proteins.</text>
</comment>
<dbReference type="SUPFAM" id="SSF55307">
    <property type="entry name" value="Tubulin C-terminal domain-like"/>
    <property type="match status" value="1"/>
</dbReference>
<dbReference type="InterPro" id="IPR018316">
    <property type="entry name" value="Tubulin/FtsZ_2-layer-sand-dom"/>
</dbReference>
<dbReference type="SMART" id="SM00865">
    <property type="entry name" value="Tubulin_C"/>
    <property type="match status" value="1"/>
</dbReference>
<dbReference type="PROSITE" id="PS01134">
    <property type="entry name" value="FTSZ_1"/>
    <property type="match status" value="1"/>
</dbReference>
<feature type="binding site" evidence="5">
    <location>
        <begin position="105"/>
        <end position="107"/>
    </location>
    <ligand>
        <name>GTP</name>
        <dbReference type="ChEBI" id="CHEBI:37565"/>
    </ligand>
</feature>
<evidence type="ECO:0000256" key="7">
    <source>
        <dbReference type="RuleBase" id="RU000631"/>
    </source>
</evidence>
<evidence type="ECO:0000256" key="3">
    <source>
        <dbReference type="ARBA" id="ARBA00023134"/>
    </source>
</evidence>
<dbReference type="SUPFAM" id="SSF52490">
    <property type="entry name" value="Tubulin nucleotide-binding domain-like"/>
    <property type="match status" value="1"/>
</dbReference>
<dbReference type="GO" id="GO:0032153">
    <property type="term" value="C:cell division site"/>
    <property type="evidence" value="ECO:0007669"/>
    <property type="project" value="UniProtKB-UniRule"/>
</dbReference>
<comment type="function">
    <text evidence="5 7">Essential cell division protein that forms a contractile ring structure (Z ring) at the future cell division site. The regulation of the ring assembly controls the timing and the location of cell division. One of the functions of the FtsZ ring is to recruit other cell division proteins to the septum to produce a new cell wall between the dividing cells. Binds GTP and shows GTPase activity.</text>
</comment>
<keyword evidence="2 5" id="KW-0547">Nucleotide-binding</keyword>
<dbReference type="InterPro" id="IPR045061">
    <property type="entry name" value="FtsZ/CetZ"/>
</dbReference>
<evidence type="ECO:0000313" key="11">
    <source>
        <dbReference type="EMBL" id="GGF33414.1"/>
    </source>
</evidence>
<feature type="binding site" evidence="5">
    <location>
        <begin position="18"/>
        <end position="22"/>
    </location>
    <ligand>
        <name>GTP</name>
        <dbReference type="ChEBI" id="CHEBI:37565"/>
    </ligand>
</feature>
<dbReference type="PROSITE" id="PS01135">
    <property type="entry name" value="FTSZ_2"/>
    <property type="match status" value="1"/>
</dbReference>
<dbReference type="Pfam" id="PF12327">
    <property type="entry name" value="FtsZ_C"/>
    <property type="match status" value="1"/>
</dbReference>
<dbReference type="InterPro" id="IPR024757">
    <property type="entry name" value="FtsZ_C"/>
</dbReference>
<keyword evidence="5 7" id="KW-0131">Cell cycle</keyword>
<keyword evidence="3 5" id="KW-0342">GTP-binding</keyword>
<comment type="similarity">
    <text evidence="1 5 7">Belongs to the FtsZ family.</text>
</comment>
<keyword evidence="4 5" id="KW-0717">Septation</keyword>
<dbReference type="CDD" id="cd02201">
    <property type="entry name" value="FtsZ_type1"/>
    <property type="match status" value="1"/>
</dbReference>
<dbReference type="FunFam" id="3.40.50.1440:FF:000001">
    <property type="entry name" value="Cell division protein FtsZ"/>
    <property type="match status" value="1"/>
</dbReference>
<dbReference type="EMBL" id="BMGP01000005">
    <property type="protein sequence ID" value="GGF33414.1"/>
    <property type="molecule type" value="Genomic_DNA"/>
</dbReference>
<evidence type="ECO:0000256" key="8">
    <source>
        <dbReference type="SAM" id="MobiDB-lite"/>
    </source>
</evidence>
<evidence type="ECO:0000256" key="2">
    <source>
        <dbReference type="ARBA" id="ARBA00022741"/>
    </source>
</evidence>
<dbReference type="Pfam" id="PF00091">
    <property type="entry name" value="Tubulin"/>
    <property type="match status" value="1"/>
</dbReference>
<evidence type="ECO:0000259" key="9">
    <source>
        <dbReference type="SMART" id="SM00864"/>
    </source>
</evidence>
<comment type="subcellular location">
    <subcellularLocation>
        <location evidence="5">Cytoplasm</location>
    </subcellularLocation>
    <text evidence="5">Assembles at midcell at the inner surface of the cytoplasmic membrane.</text>
</comment>
<dbReference type="GO" id="GO:0005737">
    <property type="term" value="C:cytoplasm"/>
    <property type="evidence" value="ECO:0007669"/>
    <property type="project" value="UniProtKB-SubCell"/>
</dbReference>
<proteinExistence type="inferred from homology"/>
<dbReference type="InterPro" id="IPR020805">
    <property type="entry name" value="Cell_div_FtsZ_CS"/>
</dbReference>
<feature type="binding site" evidence="5">
    <location>
        <position position="140"/>
    </location>
    <ligand>
        <name>GTP</name>
        <dbReference type="ChEBI" id="CHEBI:37565"/>
    </ligand>
</feature>
<dbReference type="Gene3D" id="3.30.1330.20">
    <property type="entry name" value="Tubulin/FtsZ, C-terminal domain"/>
    <property type="match status" value="1"/>
</dbReference>
<organism evidence="11 12">
    <name type="scientific">Subtercola lobariae</name>
    <dbReference type="NCBI Taxonomy" id="1588641"/>
    <lineage>
        <taxon>Bacteria</taxon>
        <taxon>Bacillati</taxon>
        <taxon>Actinomycetota</taxon>
        <taxon>Actinomycetes</taxon>
        <taxon>Micrococcales</taxon>
        <taxon>Microbacteriaceae</taxon>
        <taxon>Subtercola</taxon>
    </lineage>
</organism>
<protein>
    <recommendedName>
        <fullName evidence="5 6">Cell division protein FtsZ</fullName>
    </recommendedName>
</protein>
<dbReference type="HAMAP" id="MF_00909">
    <property type="entry name" value="FtsZ"/>
    <property type="match status" value="1"/>
</dbReference>
<name>A0A917BAG5_9MICO</name>
<feature type="domain" description="Tubulin/FtsZ 2-layer sandwich" evidence="10">
    <location>
        <begin position="204"/>
        <end position="321"/>
    </location>
</feature>
<feature type="binding site" evidence="5">
    <location>
        <position position="136"/>
    </location>
    <ligand>
        <name>GTP</name>
        <dbReference type="ChEBI" id="CHEBI:37565"/>
    </ligand>
</feature>
<dbReference type="PANTHER" id="PTHR30314:SF3">
    <property type="entry name" value="MITOCHONDRIAL DIVISION PROTEIN FSZA"/>
    <property type="match status" value="1"/>
</dbReference>
<dbReference type="GO" id="GO:0043093">
    <property type="term" value="P:FtsZ-dependent cytokinesis"/>
    <property type="evidence" value="ECO:0007669"/>
    <property type="project" value="UniProtKB-UniRule"/>
</dbReference>
<evidence type="ECO:0000256" key="1">
    <source>
        <dbReference type="ARBA" id="ARBA00009690"/>
    </source>
</evidence>
<evidence type="ECO:0000313" key="12">
    <source>
        <dbReference type="Proteomes" id="UP000598775"/>
    </source>
</evidence>
<dbReference type="InterPro" id="IPR000158">
    <property type="entry name" value="Cell_div_FtsZ"/>
</dbReference>
<evidence type="ECO:0000256" key="6">
    <source>
        <dbReference type="NCBIfam" id="TIGR00065"/>
    </source>
</evidence>
<keyword evidence="5 7" id="KW-0132">Cell division</keyword>
<dbReference type="GO" id="GO:0000917">
    <property type="term" value="P:division septum assembly"/>
    <property type="evidence" value="ECO:0007669"/>
    <property type="project" value="UniProtKB-KW"/>
</dbReference>
<feature type="domain" description="Tubulin/FtsZ GTPase" evidence="9">
    <location>
        <begin position="10"/>
        <end position="202"/>
    </location>
</feature>
<comment type="caution">
    <text evidence="11">The sequence shown here is derived from an EMBL/GenBank/DDBJ whole genome shotgun (WGS) entry which is preliminary data.</text>
</comment>
<dbReference type="AlphaFoldDB" id="A0A917BAG5"/>
<gene>
    <name evidence="5 11" type="primary">ftsZ</name>
    <name evidence="11" type="ORF">GCM10011399_28150</name>
</gene>
<dbReference type="InterPro" id="IPR008280">
    <property type="entry name" value="Tub_FtsZ_C"/>
</dbReference>
<dbReference type="GO" id="GO:0051258">
    <property type="term" value="P:protein polymerization"/>
    <property type="evidence" value="ECO:0007669"/>
    <property type="project" value="UniProtKB-UniRule"/>
</dbReference>
<feature type="binding site" evidence="5">
    <location>
        <position position="184"/>
    </location>
    <ligand>
        <name>GTP</name>
        <dbReference type="ChEBI" id="CHEBI:37565"/>
    </ligand>
</feature>
<evidence type="ECO:0000259" key="10">
    <source>
        <dbReference type="SMART" id="SM00865"/>
    </source>
</evidence>
<dbReference type="SMART" id="SM00864">
    <property type="entry name" value="Tubulin"/>
    <property type="match status" value="1"/>
</dbReference>
<accession>A0A917BAG5</accession>
<dbReference type="PANTHER" id="PTHR30314">
    <property type="entry name" value="CELL DIVISION PROTEIN FTSZ-RELATED"/>
    <property type="match status" value="1"/>
</dbReference>
<dbReference type="NCBIfam" id="TIGR00065">
    <property type="entry name" value="ftsZ"/>
    <property type="match status" value="1"/>
</dbReference>
<dbReference type="GO" id="GO:0005525">
    <property type="term" value="F:GTP binding"/>
    <property type="evidence" value="ECO:0007669"/>
    <property type="project" value="UniProtKB-UniRule"/>
</dbReference>
<dbReference type="InterPro" id="IPR003008">
    <property type="entry name" value="Tubulin_FtsZ_GTPase"/>
</dbReference>
<reference evidence="11 12" key="1">
    <citation type="journal article" date="2014" name="Int. J. Syst. Evol. Microbiol.">
        <title>Complete genome sequence of Corynebacterium casei LMG S-19264T (=DSM 44701T), isolated from a smear-ripened cheese.</title>
        <authorList>
            <consortium name="US DOE Joint Genome Institute (JGI-PGF)"/>
            <person name="Walter F."/>
            <person name="Albersmeier A."/>
            <person name="Kalinowski J."/>
            <person name="Ruckert C."/>
        </authorList>
    </citation>
    <scope>NUCLEOTIDE SEQUENCE [LARGE SCALE GENOMIC DNA]</scope>
    <source>
        <strain evidence="11 12">CGMCC 1.12976</strain>
    </source>
</reference>
<feature type="compositionally biased region" description="Polar residues" evidence="8">
    <location>
        <begin position="364"/>
        <end position="379"/>
    </location>
</feature>
<dbReference type="InterPro" id="IPR036525">
    <property type="entry name" value="Tubulin/FtsZ_GTPase_sf"/>
</dbReference>
<evidence type="ECO:0000256" key="4">
    <source>
        <dbReference type="ARBA" id="ARBA00023210"/>
    </source>
</evidence>
<keyword evidence="5" id="KW-0963">Cytoplasm</keyword>